<feature type="region of interest" description="Disordered" evidence="1">
    <location>
        <begin position="73"/>
        <end position="126"/>
    </location>
</feature>
<evidence type="ECO:0000313" key="3">
    <source>
        <dbReference type="EMBL" id="THD25182.1"/>
    </source>
</evidence>
<keyword evidence="2" id="KW-0812">Transmembrane</keyword>
<evidence type="ECO:0000313" key="4">
    <source>
        <dbReference type="Proteomes" id="UP000230066"/>
    </source>
</evidence>
<dbReference type="AlphaFoldDB" id="A0A4E0S016"/>
<feature type="region of interest" description="Disordered" evidence="1">
    <location>
        <begin position="138"/>
        <end position="168"/>
    </location>
</feature>
<evidence type="ECO:0000256" key="2">
    <source>
        <dbReference type="SAM" id="Phobius"/>
    </source>
</evidence>
<accession>A0A4E0S016</accession>
<keyword evidence="2" id="KW-1133">Transmembrane helix</keyword>
<keyword evidence="2" id="KW-0472">Membrane</keyword>
<reference evidence="3" key="1">
    <citation type="submission" date="2019-03" db="EMBL/GenBank/DDBJ databases">
        <title>Improved annotation for the trematode Fasciola hepatica.</title>
        <authorList>
            <person name="Choi Y.-J."/>
            <person name="Martin J."/>
            <person name="Mitreva M."/>
        </authorList>
    </citation>
    <scope>NUCLEOTIDE SEQUENCE [LARGE SCALE GENOMIC DNA]</scope>
</reference>
<feature type="compositionally biased region" description="Polar residues" evidence="1">
    <location>
        <begin position="73"/>
        <end position="99"/>
    </location>
</feature>
<name>A0A4E0S016_FASHE</name>
<comment type="caution">
    <text evidence="3">The sequence shown here is derived from an EMBL/GenBank/DDBJ whole genome shotgun (WGS) entry which is preliminary data.</text>
</comment>
<proteinExistence type="predicted"/>
<sequence>MEPWVLDAVKIAGATLGILALSFGFIFMLVFMPWARCRKYCSRKNTDDLENQSARPSPYYSIISELLTVSSDNSPTLPTYEQCNEQTLPPSFSETVASDQEQEEAVPPYSPPEPGTPASEELPPVSLNVIVRQNPDECQVEENHSQADTCLQFSPPDSPPDCPPPPYT</sequence>
<feature type="compositionally biased region" description="Pro residues" evidence="1">
    <location>
        <begin position="156"/>
        <end position="168"/>
    </location>
</feature>
<dbReference type="EMBL" id="JXXN02001252">
    <property type="protein sequence ID" value="THD25182.1"/>
    <property type="molecule type" value="Genomic_DNA"/>
</dbReference>
<organism evidence="3 4">
    <name type="scientific">Fasciola hepatica</name>
    <name type="common">Liver fluke</name>
    <dbReference type="NCBI Taxonomy" id="6192"/>
    <lineage>
        <taxon>Eukaryota</taxon>
        <taxon>Metazoa</taxon>
        <taxon>Spiralia</taxon>
        <taxon>Lophotrochozoa</taxon>
        <taxon>Platyhelminthes</taxon>
        <taxon>Trematoda</taxon>
        <taxon>Digenea</taxon>
        <taxon>Plagiorchiida</taxon>
        <taxon>Echinostomata</taxon>
        <taxon>Echinostomatoidea</taxon>
        <taxon>Fasciolidae</taxon>
        <taxon>Fasciola</taxon>
    </lineage>
</organism>
<dbReference type="Proteomes" id="UP000230066">
    <property type="component" value="Unassembled WGS sequence"/>
</dbReference>
<protein>
    <submittedName>
        <fullName evidence="3">Uncharacterized protein</fullName>
    </submittedName>
</protein>
<gene>
    <name evidence="3" type="ORF">D915_004115</name>
</gene>
<keyword evidence="4" id="KW-1185">Reference proteome</keyword>
<evidence type="ECO:0000256" key="1">
    <source>
        <dbReference type="SAM" id="MobiDB-lite"/>
    </source>
</evidence>
<feature type="transmembrane region" description="Helical" evidence="2">
    <location>
        <begin position="12"/>
        <end position="35"/>
    </location>
</feature>